<protein>
    <recommendedName>
        <fullName evidence="4">Lipoprotein</fullName>
    </recommendedName>
</protein>
<dbReference type="AlphaFoldDB" id="A0A9E2NZR5"/>
<keyword evidence="1" id="KW-0732">Signal</keyword>
<feature type="signal peptide" evidence="1">
    <location>
        <begin position="1"/>
        <end position="29"/>
    </location>
</feature>
<evidence type="ECO:0000256" key="1">
    <source>
        <dbReference type="SAM" id="SignalP"/>
    </source>
</evidence>
<comment type="caution">
    <text evidence="2">The sequence shown here is derived from an EMBL/GenBank/DDBJ whole genome shotgun (WGS) entry which is preliminary data.</text>
</comment>
<reference evidence="2" key="2">
    <citation type="submission" date="2021-04" db="EMBL/GenBank/DDBJ databases">
        <authorList>
            <person name="Gilroy R."/>
        </authorList>
    </citation>
    <scope>NUCLEOTIDE SEQUENCE</scope>
    <source>
        <strain evidence="2">Gambia15-2214</strain>
    </source>
</reference>
<evidence type="ECO:0000313" key="2">
    <source>
        <dbReference type="EMBL" id="MBU3849033.1"/>
    </source>
</evidence>
<evidence type="ECO:0000313" key="3">
    <source>
        <dbReference type="Proteomes" id="UP000823914"/>
    </source>
</evidence>
<organism evidence="2 3">
    <name type="scientific">Candidatus Treponema excrementipullorum</name>
    <dbReference type="NCBI Taxonomy" id="2838768"/>
    <lineage>
        <taxon>Bacteria</taxon>
        <taxon>Pseudomonadati</taxon>
        <taxon>Spirochaetota</taxon>
        <taxon>Spirochaetia</taxon>
        <taxon>Spirochaetales</taxon>
        <taxon>Treponemataceae</taxon>
        <taxon>Treponema</taxon>
    </lineage>
</organism>
<reference evidence="2" key="1">
    <citation type="journal article" date="2021" name="PeerJ">
        <title>Extensive microbial diversity within the chicken gut microbiome revealed by metagenomics and culture.</title>
        <authorList>
            <person name="Gilroy R."/>
            <person name="Ravi A."/>
            <person name="Getino M."/>
            <person name="Pursley I."/>
            <person name="Horton D.L."/>
            <person name="Alikhan N.F."/>
            <person name="Baker D."/>
            <person name="Gharbi K."/>
            <person name="Hall N."/>
            <person name="Watson M."/>
            <person name="Adriaenssens E.M."/>
            <person name="Foster-Nyarko E."/>
            <person name="Jarju S."/>
            <person name="Secka A."/>
            <person name="Antonio M."/>
            <person name="Oren A."/>
            <person name="Chaudhuri R.R."/>
            <person name="La Ragione R."/>
            <person name="Hildebrand F."/>
            <person name="Pallen M.J."/>
        </authorList>
    </citation>
    <scope>NUCLEOTIDE SEQUENCE</scope>
    <source>
        <strain evidence="2">Gambia15-2214</strain>
    </source>
</reference>
<proteinExistence type="predicted"/>
<feature type="chain" id="PRO_5039535114" description="Lipoprotein" evidence="1">
    <location>
        <begin position="30"/>
        <end position="216"/>
    </location>
</feature>
<gene>
    <name evidence="2" type="ORF">IAA16_00530</name>
</gene>
<name>A0A9E2NZR5_9SPIR</name>
<sequence>MKKRLWFVVLCVFALVGLTSCLDSVQAISYNDGQYYWYMKLSLSKALMEMAGEDPKVFFEELDNSDLSDFPDFVSVNPIETDTEVGVEISVYLDPDSLEEDVQAILPKKIGKEYHVAFLAGAMELFDVNDFSNSNELSMAQALLSSAKCRVMIGKNIIPRAEGAYIAALDDSRYGVDYKMPVYDYGDSFCVEVPWAVLWETDKYDLCQVIFVEKTR</sequence>
<evidence type="ECO:0008006" key="4">
    <source>
        <dbReference type="Google" id="ProtNLM"/>
    </source>
</evidence>
<dbReference type="Proteomes" id="UP000823914">
    <property type="component" value="Unassembled WGS sequence"/>
</dbReference>
<dbReference type="EMBL" id="JAHLFV010000012">
    <property type="protein sequence ID" value="MBU3849033.1"/>
    <property type="molecule type" value="Genomic_DNA"/>
</dbReference>
<accession>A0A9E2NZR5</accession>
<dbReference type="PROSITE" id="PS51257">
    <property type="entry name" value="PROKAR_LIPOPROTEIN"/>
    <property type="match status" value="1"/>
</dbReference>